<proteinExistence type="predicted"/>
<evidence type="ECO:0000313" key="1">
    <source>
        <dbReference type="EMBL" id="EGO24889.1"/>
    </source>
</evidence>
<organism>
    <name type="scientific">Serpula lacrymans var. lacrymans (strain S7.9)</name>
    <name type="common">Dry rot fungus</name>
    <dbReference type="NCBI Taxonomy" id="578457"/>
    <lineage>
        <taxon>Eukaryota</taxon>
        <taxon>Fungi</taxon>
        <taxon>Dikarya</taxon>
        <taxon>Basidiomycota</taxon>
        <taxon>Agaricomycotina</taxon>
        <taxon>Agaricomycetes</taxon>
        <taxon>Agaricomycetidae</taxon>
        <taxon>Boletales</taxon>
        <taxon>Coniophorineae</taxon>
        <taxon>Serpulaceae</taxon>
        <taxon>Serpula</taxon>
    </lineage>
</organism>
<dbReference type="KEGG" id="sla:SERLADRAFT_390834"/>
<dbReference type="GeneID" id="18811455"/>
<dbReference type="EMBL" id="GL945434">
    <property type="protein sequence ID" value="EGO24889.1"/>
    <property type="molecule type" value="Genomic_DNA"/>
</dbReference>
<dbReference type="AlphaFoldDB" id="F8NVQ2"/>
<gene>
    <name evidence="1" type="ORF">SERLADRAFT_390834</name>
</gene>
<dbReference type="Proteomes" id="UP000008064">
    <property type="component" value="Unassembled WGS sequence"/>
</dbReference>
<protein>
    <submittedName>
        <fullName evidence="1">Uncharacterized protein</fullName>
    </submittedName>
</protein>
<dbReference type="HOGENOM" id="CLU_2689336_0_0_1"/>
<name>F8NVQ2_SERL9</name>
<dbReference type="RefSeq" id="XP_007318908.1">
    <property type="nucleotide sequence ID" value="XM_007318846.1"/>
</dbReference>
<accession>F8NVQ2</accession>
<sequence length="74" mass="8503">MMARKYDAGKYINTVTTIAPQHRTRFSGYVTPIVNSIDQHKGRVVLLARLKYLHNRRCHSQICDLKSGEEKGMV</sequence>
<reference evidence="1" key="1">
    <citation type="submission" date="2011-04" db="EMBL/GenBank/DDBJ databases">
        <title>Evolution of plant cell wall degrading machinery underlies the functional diversity of forest fungi.</title>
        <authorList>
            <consortium name="US DOE Joint Genome Institute (JGI-PGF)"/>
            <person name="Eastwood D.C."/>
            <person name="Floudas D."/>
            <person name="Binder M."/>
            <person name="Majcherczyk A."/>
            <person name="Schneider P."/>
            <person name="Aerts A."/>
            <person name="Asiegbu F.O."/>
            <person name="Baker S.E."/>
            <person name="Barry K."/>
            <person name="Bendiksby M."/>
            <person name="Blumentritt M."/>
            <person name="Coutinho P.M."/>
            <person name="Cullen D."/>
            <person name="Cullen D."/>
            <person name="Gathman A."/>
            <person name="Goodell B."/>
            <person name="Henrissat B."/>
            <person name="Ihrmark K."/>
            <person name="Kauserud H."/>
            <person name="Kohler A."/>
            <person name="LaButti K."/>
            <person name="Lapidus A."/>
            <person name="Lavin J.L."/>
            <person name="Lee Y.-H."/>
            <person name="Lindquist E."/>
            <person name="Lilly W."/>
            <person name="Lucas S."/>
            <person name="Morin E."/>
            <person name="Murat C."/>
            <person name="Oguiza J.A."/>
            <person name="Park J."/>
            <person name="Pisabarro A.G."/>
            <person name="Riley R."/>
            <person name="Rosling A."/>
            <person name="Salamov A."/>
            <person name="Schmidt O."/>
            <person name="Schmutz J."/>
            <person name="Skrede I."/>
            <person name="Stenlid J."/>
            <person name="Wiebenga A."/>
            <person name="Xie X."/>
            <person name="Kues U."/>
            <person name="Hibbett D.S."/>
            <person name="Hoffmeister D."/>
            <person name="Hogberg N."/>
            <person name="Martin F."/>
            <person name="Grigoriev I.V."/>
            <person name="Watkinson S.C."/>
        </authorList>
    </citation>
    <scope>NUCLEOTIDE SEQUENCE</scope>
    <source>
        <strain evidence="1">S7.9</strain>
    </source>
</reference>